<accession>A0A813H548</accession>
<feature type="region of interest" description="Disordered" evidence="2">
    <location>
        <begin position="1"/>
        <end position="40"/>
    </location>
</feature>
<evidence type="ECO:0000313" key="4">
    <source>
        <dbReference type="Proteomes" id="UP000654075"/>
    </source>
</evidence>
<name>A0A813H548_POLGL</name>
<dbReference type="Gene3D" id="1.25.40.10">
    <property type="entry name" value="Tetratricopeptide repeat domain"/>
    <property type="match status" value="1"/>
</dbReference>
<protein>
    <submittedName>
        <fullName evidence="3">Uncharacterized protein</fullName>
    </submittedName>
</protein>
<comment type="caution">
    <text evidence="3">The sequence shown here is derived from an EMBL/GenBank/DDBJ whole genome shotgun (WGS) entry which is preliminary data.</text>
</comment>
<gene>
    <name evidence="3" type="ORF">PGLA1383_LOCUS48706</name>
</gene>
<dbReference type="InterPro" id="IPR002885">
    <property type="entry name" value="PPR_rpt"/>
</dbReference>
<dbReference type="OrthoDB" id="185373at2759"/>
<feature type="region of interest" description="Disordered" evidence="2">
    <location>
        <begin position="418"/>
        <end position="451"/>
    </location>
</feature>
<sequence length="566" mass="59701">MQDTSGHNSNNNNNNNNNNKNNSNNNNNNKNNNNSNNSSGLRQSAVVFGAAISACEKGWRWESALGLLAQLQGLGGGLAASVGALAAHNSVLSACEKAQQWPRALELLAGIRHARLRPNLISFNAALSSCGGAAKWEQALGLLGRLRLEGLVPDVVTYTATLAAIAACDAVPVAQALSLIQDMQRRRVMPAAPAYNAALGCCRRSLSWAAALDLLADIRRRRLLVDPVGCAALLGTLAAAGATEQLRAFLPTARLWAFAHLLRAPLSQQQRQQRQRQQQQRQQRQQQQYLHSASDAADPSDAAALAAAAVDLLHGLGGQLGPGRAAANDSNDTYNSSDTNNKNNNNNNNSNNNKNNNNNNNVGRLLGSALRRTLLATPATPGSSATAATSSRQALLPKLRQLLKPAVLGDCGWEEDLGSSSEQSFADNSSSNNNNDKLNNNNDDNNSSSGRLLDPALRQAFGLGRALALHALEGLGLSRLDGWRFGQSFQPGKSTMSPVMGFDFGSPQQQLGAALAATVGPCGGRWRGEGPAARSLLALVDLDLLTPGPSGQSITGCAVVRYAEGR</sequence>
<reference evidence="3" key="1">
    <citation type="submission" date="2021-02" db="EMBL/GenBank/DDBJ databases">
        <authorList>
            <person name="Dougan E. K."/>
            <person name="Rhodes N."/>
            <person name="Thang M."/>
            <person name="Chan C."/>
        </authorList>
    </citation>
    <scope>NUCLEOTIDE SEQUENCE</scope>
</reference>
<feature type="compositionally biased region" description="Low complexity" evidence="2">
    <location>
        <begin position="8"/>
        <end position="39"/>
    </location>
</feature>
<feature type="compositionally biased region" description="Low complexity" evidence="2">
    <location>
        <begin position="328"/>
        <end position="361"/>
    </location>
</feature>
<evidence type="ECO:0000256" key="2">
    <source>
        <dbReference type="SAM" id="MobiDB-lite"/>
    </source>
</evidence>
<evidence type="ECO:0000256" key="1">
    <source>
        <dbReference type="PROSITE-ProRule" id="PRU00708"/>
    </source>
</evidence>
<proteinExistence type="predicted"/>
<dbReference type="AlphaFoldDB" id="A0A813H548"/>
<feature type="region of interest" description="Disordered" evidence="2">
    <location>
        <begin position="268"/>
        <end position="297"/>
    </location>
</feature>
<dbReference type="PANTHER" id="PTHR20916">
    <property type="entry name" value="CYSTEINE AND GLYCINE-RICH PROTEIN 2 BINDING PROTEIN"/>
    <property type="match status" value="1"/>
</dbReference>
<dbReference type="Pfam" id="PF13812">
    <property type="entry name" value="PPR_3"/>
    <property type="match status" value="1"/>
</dbReference>
<evidence type="ECO:0000313" key="3">
    <source>
        <dbReference type="EMBL" id="CAE8632768.1"/>
    </source>
</evidence>
<feature type="compositionally biased region" description="Low complexity" evidence="2">
    <location>
        <begin position="427"/>
        <end position="449"/>
    </location>
</feature>
<dbReference type="Proteomes" id="UP000654075">
    <property type="component" value="Unassembled WGS sequence"/>
</dbReference>
<dbReference type="GO" id="GO:0004402">
    <property type="term" value="F:histone acetyltransferase activity"/>
    <property type="evidence" value="ECO:0007669"/>
    <property type="project" value="TreeGrafter"/>
</dbReference>
<dbReference type="InterPro" id="IPR011990">
    <property type="entry name" value="TPR-like_helical_dom_sf"/>
</dbReference>
<dbReference type="PANTHER" id="PTHR20916:SF26">
    <property type="entry name" value="CYSTEINE-RICH PROTEIN 2-BINDING PROTEIN"/>
    <property type="match status" value="1"/>
</dbReference>
<keyword evidence="4" id="KW-1185">Reference proteome</keyword>
<organism evidence="3 4">
    <name type="scientific">Polarella glacialis</name>
    <name type="common">Dinoflagellate</name>
    <dbReference type="NCBI Taxonomy" id="89957"/>
    <lineage>
        <taxon>Eukaryota</taxon>
        <taxon>Sar</taxon>
        <taxon>Alveolata</taxon>
        <taxon>Dinophyceae</taxon>
        <taxon>Suessiales</taxon>
        <taxon>Suessiaceae</taxon>
        <taxon>Polarella</taxon>
    </lineage>
</organism>
<dbReference type="PROSITE" id="PS51375">
    <property type="entry name" value="PPR"/>
    <property type="match status" value="1"/>
</dbReference>
<feature type="repeat" description="PPR" evidence="1">
    <location>
        <begin position="119"/>
        <end position="153"/>
    </location>
</feature>
<dbReference type="EMBL" id="CAJNNV010030520">
    <property type="protein sequence ID" value="CAE8632768.1"/>
    <property type="molecule type" value="Genomic_DNA"/>
</dbReference>
<feature type="region of interest" description="Disordered" evidence="2">
    <location>
        <begin position="323"/>
        <end position="363"/>
    </location>
</feature>